<name>A0A161ZKI5_DAUCS</name>
<dbReference type="Gramene" id="KZM86520">
    <property type="protein sequence ID" value="KZM86520"/>
    <property type="gene ID" value="DCAR_023654"/>
</dbReference>
<proteinExistence type="predicted"/>
<gene>
    <name evidence="1" type="ORF">DCAR_023654</name>
</gene>
<protein>
    <submittedName>
        <fullName evidence="1">Uncharacterized protein</fullName>
    </submittedName>
</protein>
<organism evidence="1">
    <name type="scientific">Daucus carota subsp. sativus</name>
    <name type="common">Carrot</name>
    <dbReference type="NCBI Taxonomy" id="79200"/>
    <lineage>
        <taxon>Eukaryota</taxon>
        <taxon>Viridiplantae</taxon>
        <taxon>Streptophyta</taxon>
        <taxon>Embryophyta</taxon>
        <taxon>Tracheophyta</taxon>
        <taxon>Spermatophyta</taxon>
        <taxon>Magnoliopsida</taxon>
        <taxon>eudicotyledons</taxon>
        <taxon>Gunneridae</taxon>
        <taxon>Pentapetalae</taxon>
        <taxon>asterids</taxon>
        <taxon>campanulids</taxon>
        <taxon>Apiales</taxon>
        <taxon>Apiaceae</taxon>
        <taxon>Apioideae</taxon>
        <taxon>Scandiceae</taxon>
        <taxon>Daucinae</taxon>
        <taxon>Daucus</taxon>
        <taxon>Daucus sect. Daucus</taxon>
    </lineage>
</organism>
<dbReference type="EMBL" id="LNRQ01000007">
    <property type="protein sequence ID" value="KZM86520.1"/>
    <property type="molecule type" value="Genomic_DNA"/>
</dbReference>
<evidence type="ECO:0000313" key="1">
    <source>
        <dbReference type="EMBL" id="KZM86520.1"/>
    </source>
</evidence>
<accession>A0A161ZKI5</accession>
<comment type="caution">
    <text evidence="1">The sequence shown here is derived from an EMBL/GenBank/DDBJ whole genome shotgun (WGS) entry which is preliminary data.</text>
</comment>
<reference evidence="1" key="1">
    <citation type="journal article" date="2016" name="Nat. Genet.">
        <title>A high-quality carrot genome assembly provides new insights into carotenoid accumulation and asterid genome evolution.</title>
        <authorList>
            <person name="Iorizzo M."/>
            <person name="Ellison S."/>
            <person name="Senalik D."/>
            <person name="Zeng P."/>
            <person name="Satapoomin P."/>
            <person name="Huang J."/>
            <person name="Bowman M."/>
            <person name="Iovene M."/>
            <person name="Sanseverino W."/>
            <person name="Cavagnaro P."/>
            <person name="Yildiz M."/>
            <person name="Macko-Podgorni A."/>
            <person name="Moranska E."/>
            <person name="Grzebelus E."/>
            <person name="Grzebelus D."/>
            <person name="Ashrafi H."/>
            <person name="Zheng Z."/>
            <person name="Cheng S."/>
            <person name="Spooner D."/>
            <person name="Van Deynze A."/>
            <person name="Simon P."/>
        </authorList>
    </citation>
    <scope>NUCLEOTIDE SEQUENCE [LARGE SCALE GENOMIC DNA]</scope>
    <source>
        <tissue evidence="1">Leaf</tissue>
    </source>
</reference>
<sequence length="58" mass="6704">MRGRLRVFSDDNLKTITWDEVPDLYWLASLKDDTEVPTIEVLAVPDGSEVPDYRSKHL</sequence>
<dbReference type="AlphaFoldDB" id="A0A161ZKI5"/>